<sequence>MTIERPSEPPEPPEPLPGRRPPERIVLPGLTLRRPAEDDVPALLKALTESFEHLHPWMPWAAEPPTLEAERAWAVQARRNWDEGTDYAYLLESPDGAIAGTVGLHDRIGPGVLEIGYWVNVGHTRRGYATRAAEAVTEIAFRLPGIERVEIHCDIANKRSAAVPPRIGYWLLGIEDDVREAPAEEGPRMRWGMTREAWARRGA</sequence>
<evidence type="ECO:0000256" key="1">
    <source>
        <dbReference type="SAM" id="MobiDB-lite"/>
    </source>
</evidence>
<dbReference type="Gene3D" id="3.40.630.30">
    <property type="match status" value="1"/>
</dbReference>
<comment type="caution">
    <text evidence="3">The sequence shown here is derived from an EMBL/GenBank/DDBJ whole genome shotgun (WGS) entry which is preliminary data.</text>
</comment>
<accession>A0A3M2M1J5</accession>
<name>A0A3M2M1J5_9ACTN</name>
<proteinExistence type="predicted"/>
<dbReference type="GO" id="GO:1990189">
    <property type="term" value="F:protein N-terminal-serine acetyltransferase activity"/>
    <property type="evidence" value="ECO:0007669"/>
    <property type="project" value="TreeGrafter"/>
</dbReference>
<evidence type="ECO:0000259" key="2">
    <source>
        <dbReference type="PROSITE" id="PS51186"/>
    </source>
</evidence>
<gene>
    <name evidence="3" type="ORF">EBO15_18135</name>
</gene>
<dbReference type="InterPro" id="IPR051908">
    <property type="entry name" value="Ribosomal_N-acetyltransferase"/>
</dbReference>
<dbReference type="OrthoDB" id="9799321at2"/>
<dbReference type="GO" id="GO:0005737">
    <property type="term" value="C:cytoplasm"/>
    <property type="evidence" value="ECO:0007669"/>
    <property type="project" value="TreeGrafter"/>
</dbReference>
<feature type="domain" description="N-acetyltransferase" evidence="2">
    <location>
        <begin position="30"/>
        <end position="196"/>
    </location>
</feature>
<evidence type="ECO:0000313" key="3">
    <source>
        <dbReference type="EMBL" id="RMI42940.1"/>
    </source>
</evidence>
<dbReference type="PANTHER" id="PTHR43441:SF3">
    <property type="entry name" value="ACETYLTRANSFERASE"/>
    <property type="match status" value="1"/>
</dbReference>
<feature type="compositionally biased region" description="Pro residues" evidence="1">
    <location>
        <begin position="9"/>
        <end position="19"/>
    </location>
</feature>
<dbReference type="InterPro" id="IPR016181">
    <property type="entry name" value="Acyl_CoA_acyltransferase"/>
</dbReference>
<dbReference type="PANTHER" id="PTHR43441">
    <property type="entry name" value="RIBOSOMAL-PROTEIN-SERINE ACETYLTRANSFERASE"/>
    <property type="match status" value="1"/>
</dbReference>
<dbReference type="InterPro" id="IPR000182">
    <property type="entry name" value="GNAT_dom"/>
</dbReference>
<dbReference type="Pfam" id="PF13302">
    <property type="entry name" value="Acetyltransf_3"/>
    <property type="match status" value="1"/>
</dbReference>
<dbReference type="EMBL" id="RFFG01000029">
    <property type="protein sequence ID" value="RMI42940.1"/>
    <property type="molecule type" value="Genomic_DNA"/>
</dbReference>
<keyword evidence="3" id="KW-0808">Transferase</keyword>
<dbReference type="PROSITE" id="PS51186">
    <property type="entry name" value="GNAT"/>
    <property type="match status" value="1"/>
</dbReference>
<dbReference type="GO" id="GO:0008999">
    <property type="term" value="F:protein-N-terminal-alanine acetyltransferase activity"/>
    <property type="evidence" value="ECO:0007669"/>
    <property type="project" value="TreeGrafter"/>
</dbReference>
<dbReference type="RefSeq" id="WP_122195577.1">
    <property type="nucleotide sequence ID" value="NZ_JBHSKC010000017.1"/>
</dbReference>
<evidence type="ECO:0000313" key="4">
    <source>
        <dbReference type="Proteomes" id="UP000282674"/>
    </source>
</evidence>
<organism evidence="3 4">
    <name type="scientific">Actinomadura harenae</name>
    <dbReference type="NCBI Taxonomy" id="2483351"/>
    <lineage>
        <taxon>Bacteria</taxon>
        <taxon>Bacillati</taxon>
        <taxon>Actinomycetota</taxon>
        <taxon>Actinomycetes</taxon>
        <taxon>Streptosporangiales</taxon>
        <taxon>Thermomonosporaceae</taxon>
        <taxon>Actinomadura</taxon>
    </lineage>
</organism>
<keyword evidence="4" id="KW-1185">Reference proteome</keyword>
<reference evidence="3 4" key="1">
    <citation type="submission" date="2018-10" db="EMBL/GenBank/DDBJ databases">
        <title>Isolation from soil.</title>
        <authorList>
            <person name="Hu J."/>
        </authorList>
    </citation>
    <scope>NUCLEOTIDE SEQUENCE [LARGE SCALE GENOMIC DNA]</scope>
    <source>
        <strain evidence="3 4">NEAU-Ht49</strain>
    </source>
</reference>
<feature type="region of interest" description="Disordered" evidence="1">
    <location>
        <begin position="1"/>
        <end position="23"/>
    </location>
</feature>
<dbReference type="SUPFAM" id="SSF55729">
    <property type="entry name" value="Acyl-CoA N-acyltransferases (Nat)"/>
    <property type="match status" value="1"/>
</dbReference>
<protein>
    <submittedName>
        <fullName evidence="3">N-acetyltransferase</fullName>
    </submittedName>
</protein>
<dbReference type="AlphaFoldDB" id="A0A3M2M1J5"/>
<dbReference type="Proteomes" id="UP000282674">
    <property type="component" value="Unassembled WGS sequence"/>
</dbReference>